<name>L8GX47_ACACF</name>
<proteinExistence type="inferred from homology"/>
<dbReference type="GO" id="GO:0000724">
    <property type="term" value="P:double-strand break repair via homologous recombination"/>
    <property type="evidence" value="ECO:0007669"/>
    <property type="project" value="TreeGrafter"/>
</dbReference>
<dbReference type="GO" id="GO:0044778">
    <property type="term" value="P:meiotic DNA integrity checkpoint signaling"/>
    <property type="evidence" value="ECO:0007669"/>
    <property type="project" value="TreeGrafter"/>
</dbReference>
<protein>
    <recommendedName>
        <fullName evidence="4">Checkpoint protein</fullName>
    </recommendedName>
</protein>
<dbReference type="GO" id="GO:0035861">
    <property type="term" value="C:site of double-strand break"/>
    <property type="evidence" value="ECO:0007669"/>
    <property type="project" value="TreeGrafter"/>
</dbReference>
<dbReference type="InterPro" id="IPR046938">
    <property type="entry name" value="DNA_clamp_sf"/>
</dbReference>
<dbReference type="OMA" id="VCWMRLE"/>
<dbReference type="EMBL" id="KB007985">
    <property type="protein sequence ID" value="ELR16641.1"/>
    <property type="molecule type" value="Genomic_DNA"/>
</dbReference>
<comment type="subcellular location">
    <subcellularLocation>
        <location evidence="1">Nucleus</location>
    </subcellularLocation>
</comment>
<comment type="similarity">
    <text evidence="2 4">Belongs to the HUS1 family.</text>
</comment>
<dbReference type="AlphaFoldDB" id="L8GX47"/>
<dbReference type="RefSeq" id="XP_004338654.1">
    <property type="nucleotide sequence ID" value="XM_004338606.1"/>
</dbReference>
<reference evidence="5 6" key="1">
    <citation type="journal article" date="2013" name="Genome Biol.">
        <title>Genome of Acanthamoeba castellanii highlights extensive lateral gene transfer and early evolution of tyrosine kinase signaling.</title>
        <authorList>
            <person name="Clarke M."/>
            <person name="Lohan A.J."/>
            <person name="Liu B."/>
            <person name="Lagkouvardos I."/>
            <person name="Roy S."/>
            <person name="Zafar N."/>
            <person name="Bertelli C."/>
            <person name="Schilde C."/>
            <person name="Kianianmomeni A."/>
            <person name="Burglin T.R."/>
            <person name="Frech C."/>
            <person name="Turcotte B."/>
            <person name="Kopec K.O."/>
            <person name="Synnott J.M."/>
            <person name="Choo C."/>
            <person name="Paponov I."/>
            <person name="Finkler A."/>
            <person name="Soon Heng Tan C."/>
            <person name="Hutchins A.P."/>
            <person name="Weinmeier T."/>
            <person name="Rattei T."/>
            <person name="Chu J.S."/>
            <person name="Gimenez G."/>
            <person name="Irimia M."/>
            <person name="Rigden D.J."/>
            <person name="Fitzpatrick D.A."/>
            <person name="Lorenzo-Morales J."/>
            <person name="Bateman A."/>
            <person name="Chiu C.H."/>
            <person name="Tang P."/>
            <person name="Hegemann P."/>
            <person name="Fromm H."/>
            <person name="Raoult D."/>
            <person name="Greub G."/>
            <person name="Miranda-Saavedra D."/>
            <person name="Chen N."/>
            <person name="Nash P."/>
            <person name="Ginger M.L."/>
            <person name="Horn M."/>
            <person name="Schaap P."/>
            <person name="Caler L."/>
            <person name="Loftus B."/>
        </authorList>
    </citation>
    <scope>NUCLEOTIDE SEQUENCE [LARGE SCALE GENOMIC DNA]</scope>
    <source>
        <strain evidence="5 6">Neff</strain>
    </source>
</reference>
<dbReference type="GO" id="GO:0006289">
    <property type="term" value="P:nucleotide-excision repair"/>
    <property type="evidence" value="ECO:0007669"/>
    <property type="project" value="TreeGrafter"/>
</dbReference>
<dbReference type="InterPro" id="IPR007150">
    <property type="entry name" value="HUS1/Mec3"/>
</dbReference>
<dbReference type="GO" id="GO:0031573">
    <property type="term" value="P:mitotic intra-S DNA damage checkpoint signaling"/>
    <property type="evidence" value="ECO:0007669"/>
    <property type="project" value="TreeGrafter"/>
</dbReference>
<organism evidence="5 6">
    <name type="scientific">Acanthamoeba castellanii (strain ATCC 30010 / Neff)</name>
    <dbReference type="NCBI Taxonomy" id="1257118"/>
    <lineage>
        <taxon>Eukaryota</taxon>
        <taxon>Amoebozoa</taxon>
        <taxon>Discosea</taxon>
        <taxon>Longamoebia</taxon>
        <taxon>Centramoebida</taxon>
        <taxon>Acanthamoebidae</taxon>
        <taxon>Acanthamoeba</taxon>
    </lineage>
</organism>
<dbReference type="PANTHER" id="PTHR12900:SF0">
    <property type="entry name" value="CHECKPOINT PROTEIN"/>
    <property type="match status" value="1"/>
</dbReference>
<dbReference type="PIRSF" id="PIRSF011312">
    <property type="entry name" value="Cell_cycle_HUS1"/>
    <property type="match status" value="1"/>
</dbReference>
<dbReference type="Proteomes" id="UP000011083">
    <property type="component" value="Unassembled WGS sequence"/>
</dbReference>
<dbReference type="OrthoDB" id="337750at2759"/>
<dbReference type="Gene3D" id="3.70.10.10">
    <property type="match status" value="1"/>
</dbReference>
<evidence type="ECO:0000256" key="3">
    <source>
        <dbReference type="ARBA" id="ARBA00023242"/>
    </source>
</evidence>
<dbReference type="STRING" id="1257118.L8GX47"/>
<dbReference type="Pfam" id="PF04005">
    <property type="entry name" value="Hus1"/>
    <property type="match status" value="1"/>
</dbReference>
<dbReference type="VEuPathDB" id="AmoebaDB:ACA1_088870"/>
<dbReference type="InterPro" id="IPR016580">
    <property type="entry name" value="HUS1"/>
</dbReference>
<accession>L8GX47</accession>
<evidence type="ECO:0000256" key="2">
    <source>
        <dbReference type="ARBA" id="ARBA00005563"/>
    </source>
</evidence>
<dbReference type="GO" id="GO:0033314">
    <property type="term" value="P:mitotic DNA replication checkpoint signaling"/>
    <property type="evidence" value="ECO:0007669"/>
    <property type="project" value="TreeGrafter"/>
</dbReference>
<dbReference type="PANTHER" id="PTHR12900">
    <property type="entry name" value="MITOTIC AND DNA DAMAGE CHECKPOINT PROTEIN HUS1"/>
    <property type="match status" value="1"/>
</dbReference>
<sequence>MRFVSKLINVNLLIKLIQTLDKIGKTCVVHLTPKKVEFILTSDITDGVQVWSGVNAATLFDDYRIESKNNNEIAFELSLDNVLRGLKSGQLATDITMKLTKKQNIPYLSILIEIQQSHQMMTVLQDIPVKLLSASQLAQFQEPHLPDPEVWIMMPPLKLLRNVIDRMKNIHDYFIITANMAGELTLKVETDMVSVATFYTNLDHPQIEGRSPPRRDQDKTAEVKVDIKKFNRFLYSYQVSPTNVILCIIENTALVLHVLLEDLYLTYYIPVVLS</sequence>
<dbReference type="GeneID" id="14917345"/>
<dbReference type="SUPFAM" id="SSF55979">
    <property type="entry name" value="DNA clamp"/>
    <property type="match status" value="1"/>
</dbReference>
<evidence type="ECO:0000256" key="4">
    <source>
        <dbReference type="PIRNR" id="PIRNR011312"/>
    </source>
</evidence>
<dbReference type="GO" id="GO:0030896">
    <property type="term" value="C:checkpoint clamp complex"/>
    <property type="evidence" value="ECO:0007669"/>
    <property type="project" value="InterPro"/>
</dbReference>
<keyword evidence="6" id="KW-1185">Reference proteome</keyword>
<evidence type="ECO:0000256" key="1">
    <source>
        <dbReference type="ARBA" id="ARBA00004123"/>
    </source>
</evidence>
<dbReference type="GO" id="GO:0000723">
    <property type="term" value="P:telomere maintenance"/>
    <property type="evidence" value="ECO:0007669"/>
    <property type="project" value="TreeGrafter"/>
</dbReference>
<dbReference type="GO" id="GO:0005730">
    <property type="term" value="C:nucleolus"/>
    <property type="evidence" value="ECO:0007669"/>
    <property type="project" value="InterPro"/>
</dbReference>
<evidence type="ECO:0000313" key="6">
    <source>
        <dbReference type="Proteomes" id="UP000011083"/>
    </source>
</evidence>
<evidence type="ECO:0000313" key="5">
    <source>
        <dbReference type="EMBL" id="ELR16641.1"/>
    </source>
</evidence>
<gene>
    <name evidence="5" type="ORF">ACA1_088870</name>
</gene>
<keyword evidence="3" id="KW-0539">Nucleus</keyword>
<dbReference type="KEGG" id="acan:ACA1_088870"/>